<dbReference type="PANTHER" id="PTHR43132:SF8">
    <property type="entry name" value="HTH-TYPE TRANSCRIPTIONAL REGULATOR KMTR"/>
    <property type="match status" value="1"/>
</dbReference>
<dbReference type="InterPro" id="IPR036390">
    <property type="entry name" value="WH_DNA-bd_sf"/>
</dbReference>
<dbReference type="Gene3D" id="1.10.10.10">
    <property type="entry name" value="Winged helix-like DNA-binding domain superfamily/Winged helix DNA-binding domain"/>
    <property type="match status" value="1"/>
</dbReference>
<keyword evidence="1" id="KW-0805">Transcription regulation</keyword>
<dbReference type="Pfam" id="PF19361">
    <property type="entry name" value="DUF5937"/>
    <property type="match status" value="1"/>
</dbReference>
<proteinExistence type="predicted"/>
<dbReference type="Pfam" id="PF12802">
    <property type="entry name" value="MarR_2"/>
    <property type="match status" value="1"/>
</dbReference>
<dbReference type="PANTHER" id="PTHR43132">
    <property type="entry name" value="ARSENICAL RESISTANCE OPERON REPRESSOR ARSR-RELATED"/>
    <property type="match status" value="1"/>
</dbReference>
<dbReference type="Proteomes" id="UP000565579">
    <property type="component" value="Unassembled WGS sequence"/>
</dbReference>
<dbReference type="RefSeq" id="WP_185104758.1">
    <property type="nucleotide sequence ID" value="NZ_JACHMI010000001.1"/>
</dbReference>
<dbReference type="InterPro" id="IPR036388">
    <property type="entry name" value="WH-like_DNA-bd_sf"/>
</dbReference>
<accession>A0A7X0NVN4</accession>
<reference evidence="5 6" key="1">
    <citation type="submission" date="2020-08" db="EMBL/GenBank/DDBJ databases">
        <title>Sequencing the genomes of 1000 actinobacteria strains.</title>
        <authorList>
            <person name="Klenk H.-P."/>
        </authorList>
    </citation>
    <scope>NUCLEOTIDE SEQUENCE [LARGE SCALE GENOMIC DNA]</scope>
    <source>
        <strain evidence="5 6">DSM 43768</strain>
    </source>
</reference>
<gene>
    <name evidence="5" type="ORF">HD593_005292</name>
</gene>
<evidence type="ECO:0000256" key="2">
    <source>
        <dbReference type="ARBA" id="ARBA00023125"/>
    </source>
</evidence>
<dbReference type="InterPro" id="IPR000835">
    <property type="entry name" value="HTH_MarR-typ"/>
</dbReference>
<dbReference type="SMART" id="SM00418">
    <property type="entry name" value="HTH_ARSR"/>
    <property type="match status" value="1"/>
</dbReference>
<organism evidence="5 6">
    <name type="scientific">Nonomuraea rubra</name>
    <dbReference type="NCBI Taxonomy" id="46180"/>
    <lineage>
        <taxon>Bacteria</taxon>
        <taxon>Bacillati</taxon>
        <taxon>Actinomycetota</taxon>
        <taxon>Actinomycetes</taxon>
        <taxon>Streptosporangiales</taxon>
        <taxon>Streptosporangiaceae</taxon>
        <taxon>Nonomuraea</taxon>
    </lineage>
</organism>
<dbReference type="SUPFAM" id="SSF46785">
    <property type="entry name" value="Winged helix' DNA-binding domain"/>
    <property type="match status" value="1"/>
</dbReference>
<comment type="caution">
    <text evidence="5">The sequence shown here is derived from an EMBL/GenBank/DDBJ whole genome shotgun (WGS) entry which is preliminary data.</text>
</comment>
<dbReference type="InterPro" id="IPR001845">
    <property type="entry name" value="HTH_ArsR_DNA-bd_dom"/>
</dbReference>
<dbReference type="InterPro" id="IPR051011">
    <property type="entry name" value="Metal_resp_trans_reg"/>
</dbReference>
<evidence type="ECO:0000313" key="6">
    <source>
        <dbReference type="Proteomes" id="UP000565579"/>
    </source>
</evidence>
<sequence>MPRLVFSELDLGRVRFAILPFQETLKAARGLGLPKPPPGLAAWRRASRAVLPAMARPVVTLCSAHTRHLPDFLTPQPAADSMSFEDELHAALDDSSAPVQQDTAAFAGVLETVPVVIDTLLHHPDRARRTLRHAFTAFHHAVLAPDWPRLHAQLAADVAYRARLAAQHGLDAMLATLCPPHVRWEYPHLGFDGPGAPDFALGGRGLILVPSMFLTDGVHRQLNDRQQPMLFYPARTAGAFWRDNGGRSWPDGRLAGVIGERRAAALRALADRPGCGTTDLATALGVTPATASTHVANLRRAGLVVTTRAARTARHELTPLGRHLLDAHIG</sequence>
<keyword evidence="3" id="KW-0804">Transcription</keyword>
<keyword evidence="6" id="KW-1185">Reference proteome</keyword>
<dbReference type="InterPro" id="IPR045981">
    <property type="entry name" value="DUF5937"/>
</dbReference>
<dbReference type="EMBL" id="JACHMI010000001">
    <property type="protein sequence ID" value="MBB6550497.1"/>
    <property type="molecule type" value="Genomic_DNA"/>
</dbReference>
<evidence type="ECO:0000256" key="1">
    <source>
        <dbReference type="ARBA" id="ARBA00023015"/>
    </source>
</evidence>
<evidence type="ECO:0000259" key="4">
    <source>
        <dbReference type="SMART" id="SM00418"/>
    </source>
</evidence>
<protein>
    <submittedName>
        <fullName evidence="5">DNA-binding transcriptional ArsR family regulator</fullName>
    </submittedName>
</protein>
<dbReference type="CDD" id="cd00090">
    <property type="entry name" value="HTH_ARSR"/>
    <property type="match status" value="1"/>
</dbReference>
<dbReference type="InterPro" id="IPR011991">
    <property type="entry name" value="ArsR-like_HTH"/>
</dbReference>
<name>A0A7X0NVN4_9ACTN</name>
<dbReference type="AlphaFoldDB" id="A0A7X0NVN4"/>
<evidence type="ECO:0000313" key="5">
    <source>
        <dbReference type="EMBL" id="MBB6550497.1"/>
    </source>
</evidence>
<keyword evidence="2 5" id="KW-0238">DNA-binding</keyword>
<dbReference type="GO" id="GO:0003677">
    <property type="term" value="F:DNA binding"/>
    <property type="evidence" value="ECO:0007669"/>
    <property type="project" value="UniProtKB-KW"/>
</dbReference>
<evidence type="ECO:0000256" key="3">
    <source>
        <dbReference type="ARBA" id="ARBA00023163"/>
    </source>
</evidence>
<feature type="domain" description="HTH arsR-type" evidence="4">
    <location>
        <begin position="253"/>
        <end position="326"/>
    </location>
</feature>
<dbReference type="GO" id="GO:0003700">
    <property type="term" value="F:DNA-binding transcription factor activity"/>
    <property type="evidence" value="ECO:0007669"/>
    <property type="project" value="InterPro"/>
</dbReference>